<dbReference type="GO" id="GO:0047974">
    <property type="term" value="F:guanosine deaminase activity"/>
    <property type="evidence" value="ECO:0007669"/>
    <property type="project" value="TreeGrafter"/>
</dbReference>
<accession>A0A934KWV2</accession>
<proteinExistence type="inferred from homology"/>
<dbReference type="GO" id="GO:0006152">
    <property type="term" value="P:purine nucleoside catabolic process"/>
    <property type="evidence" value="ECO:0007669"/>
    <property type="project" value="TreeGrafter"/>
</dbReference>
<protein>
    <submittedName>
        <fullName evidence="6">Nucleoside deaminase</fullName>
    </submittedName>
</protein>
<reference evidence="6 7" key="1">
    <citation type="submission" date="2020-09" db="EMBL/GenBank/DDBJ databases">
        <title>Draft genome of Gelidibacter salicanalis PAMC21136.</title>
        <authorList>
            <person name="Park H."/>
        </authorList>
    </citation>
    <scope>NUCLEOTIDE SEQUENCE [LARGE SCALE GENOMIC DNA]</scope>
    <source>
        <strain evidence="6 7">PAMC21136</strain>
    </source>
</reference>
<dbReference type="Gene3D" id="3.40.140.10">
    <property type="entry name" value="Cytidine Deaminase, domain 2"/>
    <property type="match status" value="1"/>
</dbReference>
<comment type="caution">
    <text evidence="6">The sequence shown here is derived from an EMBL/GenBank/DDBJ whole genome shotgun (WGS) entry which is preliminary data.</text>
</comment>
<keyword evidence="4" id="KW-0862">Zinc</keyword>
<dbReference type="InterPro" id="IPR016193">
    <property type="entry name" value="Cytidine_deaminase-like"/>
</dbReference>
<dbReference type="EMBL" id="JAEHJZ010000019">
    <property type="protein sequence ID" value="MBJ7880795.1"/>
    <property type="molecule type" value="Genomic_DNA"/>
</dbReference>
<dbReference type="SUPFAM" id="SSF53927">
    <property type="entry name" value="Cytidine deaminase-like"/>
    <property type="match status" value="1"/>
</dbReference>
<dbReference type="GO" id="GO:0008270">
    <property type="term" value="F:zinc ion binding"/>
    <property type="evidence" value="ECO:0007669"/>
    <property type="project" value="InterPro"/>
</dbReference>
<evidence type="ECO:0000259" key="5">
    <source>
        <dbReference type="PROSITE" id="PS51747"/>
    </source>
</evidence>
<evidence type="ECO:0000313" key="7">
    <source>
        <dbReference type="Proteomes" id="UP000662373"/>
    </source>
</evidence>
<dbReference type="Proteomes" id="UP000662373">
    <property type="component" value="Unassembled WGS sequence"/>
</dbReference>
<dbReference type="FunFam" id="3.40.140.10:FF:000011">
    <property type="entry name" value="tRNA-specific adenosine deaminase"/>
    <property type="match status" value="1"/>
</dbReference>
<evidence type="ECO:0000313" key="6">
    <source>
        <dbReference type="EMBL" id="MBJ7880795.1"/>
    </source>
</evidence>
<keyword evidence="7" id="KW-1185">Reference proteome</keyword>
<evidence type="ECO:0000256" key="3">
    <source>
        <dbReference type="ARBA" id="ARBA00022801"/>
    </source>
</evidence>
<evidence type="ECO:0000256" key="2">
    <source>
        <dbReference type="ARBA" id="ARBA00022723"/>
    </source>
</evidence>
<dbReference type="RefSeq" id="WP_199598710.1">
    <property type="nucleotide sequence ID" value="NZ_JAEHJZ010000019.1"/>
</dbReference>
<feature type="domain" description="CMP/dCMP-type deaminase" evidence="5">
    <location>
        <begin position="4"/>
        <end position="135"/>
    </location>
</feature>
<dbReference type="PROSITE" id="PS51747">
    <property type="entry name" value="CYT_DCMP_DEAMINASES_2"/>
    <property type="match status" value="1"/>
</dbReference>
<organism evidence="6 7">
    <name type="scientific">Gelidibacter salicanalis</name>
    <dbReference type="NCBI Taxonomy" id="291193"/>
    <lineage>
        <taxon>Bacteria</taxon>
        <taxon>Pseudomonadati</taxon>
        <taxon>Bacteroidota</taxon>
        <taxon>Flavobacteriia</taxon>
        <taxon>Flavobacteriales</taxon>
        <taxon>Flavobacteriaceae</taxon>
        <taxon>Gelidibacter</taxon>
    </lineage>
</organism>
<dbReference type="InterPro" id="IPR016192">
    <property type="entry name" value="APOBEC/CMP_deaminase_Zn-bd"/>
</dbReference>
<evidence type="ECO:0000256" key="4">
    <source>
        <dbReference type="ARBA" id="ARBA00022833"/>
    </source>
</evidence>
<sequence>MHTDHKNKFMLEAVNAALKGMQNNEGGPFGCVIVKDGKIVGRGNNKVTCNNDPTAHAEIMAIRDACQNLNTFQLEGCDIYTSCEPCPMCFGAIYWARPDKVFYGCSQQDAADIDFDDEFIYKEIVLPYDKRSIPFEQVARNIALEPFQKWDEKEDKTVY</sequence>
<dbReference type="InterPro" id="IPR002125">
    <property type="entry name" value="CMP_dCMP_dom"/>
</dbReference>
<dbReference type="AlphaFoldDB" id="A0A934KWV2"/>
<dbReference type="PANTHER" id="PTHR11079:SF161">
    <property type="entry name" value="CMP_DCMP-TYPE DEAMINASE DOMAIN-CONTAINING PROTEIN"/>
    <property type="match status" value="1"/>
</dbReference>
<dbReference type="Pfam" id="PF00383">
    <property type="entry name" value="dCMP_cyt_deam_1"/>
    <property type="match status" value="1"/>
</dbReference>
<dbReference type="PROSITE" id="PS00903">
    <property type="entry name" value="CYT_DCMP_DEAMINASES_1"/>
    <property type="match status" value="1"/>
</dbReference>
<keyword evidence="2" id="KW-0479">Metal-binding</keyword>
<dbReference type="CDD" id="cd01285">
    <property type="entry name" value="nucleoside_deaminase"/>
    <property type="match status" value="1"/>
</dbReference>
<comment type="similarity">
    <text evidence="1">Belongs to the cytidine and deoxycytidylate deaminase family.</text>
</comment>
<dbReference type="PANTHER" id="PTHR11079">
    <property type="entry name" value="CYTOSINE DEAMINASE FAMILY MEMBER"/>
    <property type="match status" value="1"/>
</dbReference>
<evidence type="ECO:0000256" key="1">
    <source>
        <dbReference type="ARBA" id="ARBA00006576"/>
    </source>
</evidence>
<name>A0A934KWV2_9FLAO</name>
<keyword evidence="3" id="KW-0378">Hydrolase</keyword>
<gene>
    <name evidence="6" type="ORF">JEM65_09070</name>
</gene>